<dbReference type="GO" id="GO:0008270">
    <property type="term" value="F:zinc ion binding"/>
    <property type="evidence" value="ECO:0007669"/>
    <property type="project" value="UniProtKB-KW"/>
</dbReference>
<dbReference type="Gene3D" id="3.30.40.10">
    <property type="entry name" value="Zinc/RING finger domain, C3HC4 (zinc finger)"/>
    <property type="match status" value="1"/>
</dbReference>
<evidence type="ECO:0000256" key="4">
    <source>
        <dbReference type="PROSITE-ProRule" id="PRU00175"/>
    </source>
</evidence>
<dbReference type="GO" id="GO:0005654">
    <property type="term" value="C:nucleoplasm"/>
    <property type="evidence" value="ECO:0007669"/>
    <property type="project" value="TreeGrafter"/>
</dbReference>
<proteinExistence type="predicted"/>
<dbReference type="InterPro" id="IPR013083">
    <property type="entry name" value="Znf_RING/FYVE/PHD"/>
</dbReference>
<keyword evidence="7" id="KW-1185">Reference proteome</keyword>
<evidence type="ECO:0000313" key="7">
    <source>
        <dbReference type="Proteomes" id="UP000594262"/>
    </source>
</evidence>
<evidence type="ECO:0000256" key="1">
    <source>
        <dbReference type="ARBA" id="ARBA00022723"/>
    </source>
</evidence>
<evidence type="ECO:0000313" key="6">
    <source>
        <dbReference type="EnsemblMetazoa" id="CLYHEMP024345.3"/>
    </source>
</evidence>
<keyword evidence="2 4" id="KW-0863">Zinc-finger</keyword>
<dbReference type="Proteomes" id="UP000594262">
    <property type="component" value="Unplaced"/>
</dbReference>
<feature type="domain" description="RING-type" evidence="5">
    <location>
        <begin position="12"/>
        <end position="51"/>
    </location>
</feature>
<dbReference type="SUPFAM" id="SSF57850">
    <property type="entry name" value="RING/U-box"/>
    <property type="match status" value="1"/>
</dbReference>
<reference evidence="6" key="1">
    <citation type="submission" date="2021-01" db="UniProtKB">
        <authorList>
            <consortium name="EnsemblMetazoa"/>
        </authorList>
    </citation>
    <scope>IDENTIFICATION</scope>
</reference>
<accession>A0A7M5XJK2</accession>
<evidence type="ECO:0000256" key="2">
    <source>
        <dbReference type="ARBA" id="ARBA00022771"/>
    </source>
</evidence>
<dbReference type="AlphaFoldDB" id="A0A7M5XJK2"/>
<dbReference type="SMART" id="SM00184">
    <property type="entry name" value="RING"/>
    <property type="match status" value="1"/>
</dbReference>
<dbReference type="InterPro" id="IPR001841">
    <property type="entry name" value="Znf_RING"/>
</dbReference>
<organism evidence="6 7">
    <name type="scientific">Clytia hemisphaerica</name>
    <dbReference type="NCBI Taxonomy" id="252671"/>
    <lineage>
        <taxon>Eukaryota</taxon>
        <taxon>Metazoa</taxon>
        <taxon>Cnidaria</taxon>
        <taxon>Hydrozoa</taxon>
        <taxon>Hydroidolina</taxon>
        <taxon>Leptothecata</taxon>
        <taxon>Obeliida</taxon>
        <taxon>Clytiidae</taxon>
        <taxon>Clytia</taxon>
    </lineage>
</organism>
<protein>
    <recommendedName>
        <fullName evidence="5">RING-type domain-containing protein</fullName>
    </recommendedName>
</protein>
<dbReference type="InterPro" id="IPR018957">
    <property type="entry name" value="Znf_C3HC4_RING-type"/>
</dbReference>
<dbReference type="PANTHER" id="PTHR25462">
    <property type="entry name" value="BONUS, ISOFORM C-RELATED"/>
    <property type="match status" value="1"/>
</dbReference>
<keyword evidence="1" id="KW-0479">Metal-binding</keyword>
<keyword evidence="3" id="KW-0862">Zinc</keyword>
<dbReference type="OrthoDB" id="342730at2759"/>
<evidence type="ECO:0000256" key="3">
    <source>
        <dbReference type="ARBA" id="ARBA00022833"/>
    </source>
</evidence>
<dbReference type="PROSITE" id="PS00518">
    <property type="entry name" value="ZF_RING_1"/>
    <property type="match status" value="1"/>
</dbReference>
<dbReference type="PROSITE" id="PS50089">
    <property type="entry name" value="ZF_RING_2"/>
    <property type="match status" value="1"/>
</dbReference>
<dbReference type="GO" id="GO:0061630">
    <property type="term" value="F:ubiquitin protein ligase activity"/>
    <property type="evidence" value="ECO:0007669"/>
    <property type="project" value="TreeGrafter"/>
</dbReference>
<dbReference type="Pfam" id="PF00097">
    <property type="entry name" value="zf-C3HC4"/>
    <property type="match status" value="1"/>
</dbReference>
<dbReference type="EnsemblMetazoa" id="CLYHEMT024345.3">
    <property type="protein sequence ID" value="CLYHEMP024345.3"/>
    <property type="gene ID" value="CLYHEMG024345"/>
</dbReference>
<name>A0A7M5XJK2_9CNID</name>
<dbReference type="InterPro" id="IPR017907">
    <property type="entry name" value="Znf_RING_CS"/>
</dbReference>
<dbReference type="PANTHER" id="PTHR25462:SF296">
    <property type="entry name" value="MEIOTIC P26, ISOFORM F"/>
    <property type="match status" value="1"/>
</dbReference>
<sequence length="103" mass="11364">MAGVEVGQELECCVCLDQFVKPKLLDCMHTLCEGCIDKLIQSGTVKCPECREETKVPNGAAELSTNYIAQNIIEKVKMLQRKAHSVKIVSPSLLLQTIAKLVF</sequence>
<dbReference type="InterPro" id="IPR047153">
    <property type="entry name" value="TRIM45/56/19-like"/>
</dbReference>
<evidence type="ECO:0000259" key="5">
    <source>
        <dbReference type="PROSITE" id="PS50089"/>
    </source>
</evidence>